<name>A0ABT7IJL1_9BURK</name>
<evidence type="ECO:0000313" key="1">
    <source>
        <dbReference type="EMBL" id="MDL2058555.1"/>
    </source>
</evidence>
<protein>
    <submittedName>
        <fullName evidence="1">Uncharacterized protein</fullName>
    </submittedName>
</protein>
<keyword evidence="2" id="KW-1185">Reference proteome</keyword>
<dbReference type="EMBL" id="JAKZJU020000001">
    <property type="protein sequence ID" value="MDL2058555.1"/>
    <property type="molecule type" value="Genomic_DNA"/>
</dbReference>
<dbReference type="RefSeq" id="WP_243375766.1">
    <property type="nucleotide sequence ID" value="NZ_JAKZJU020000001.1"/>
</dbReference>
<dbReference type="Proteomes" id="UP001165481">
    <property type="component" value="Unassembled WGS sequence"/>
</dbReference>
<sequence length="391" mass="41219">MTTIRLSEKAKGRFGIVGHAGVGHVHSHSGFVQDDSAGFAAAARILKEALPADTRIARAFADRDRGLVTVETGSGGRGCASTSRGITPAEQELLERSIGLDAALPQNAAVHTFGRVYGQGALPLPSAFEGACALAALDSFEKAGGGRFLLSPVSPPPNYDRCGGTVIELDGLPVSLLLVVNGTRGGLGPDEDLEGNVCEGVKKDLMERLGLERIPTVVVESKAYAPAPARDLKENRYLVRAQKNLDCGELGQALLRAGRSLGLPIFLAEDAMPLEPGALRQATRAVGEQIVRLGQEFMDAESAAEKVSIIARLNRLASEDAGGVTFMSNAVHDRMRGAGTLPGISALLSMNVTSDYIRQAVIPTLTQEDLEGYRTIIVRALQELGSEASRS</sequence>
<accession>A0ABT7IJL1</accession>
<proteinExistence type="predicted"/>
<reference evidence="1" key="1">
    <citation type="submission" date="2023-03" db="EMBL/GenBank/DDBJ databases">
        <title>Mesosutterella sp. nov. isolated from porcine feces.</title>
        <authorList>
            <person name="Yu S."/>
        </authorList>
    </citation>
    <scope>NUCLEOTIDE SEQUENCE</scope>
    <source>
        <strain evidence="1">AGMB02718</strain>
    </source>
</reference>
<evidence type="ECO:0000313" key="2">
    <source>
        <dbReference type="Proteomes" id="UP001165481"/>
    </source>
</evidence>
<comment type="caution">
    <text evidence="1">The sequence shown here is derived from an EMBL/GenBank/DDBJ whole genome shotgun (WGS) entry which is preliminary data.</text>
</comment>
<organism evidence="1 2">
    <name type="scientific">Mesosutterella faecium</name>
    <dbReference type="NCBI Taxonomy" id="2925194"/>
    <lineage>
        <taxon>Bacteria</taxon>
        <taxon>Pseudomonadati</taxon>
        <taxon>Pseudomonadota</taxon>
        <taxon>Betaproteobacteria</taxon>
        <taxon>Burkholderiales</taxon>
        <taxon>Sutterellaceae</taxon>
        <taxon>Mesosutterella</taxon>
    </lineage>
</organism>
<gene>
    <name evidence="1" type="ORF">MUN46_001100</name>
</gene>